<dbReference type="InterPro" id="IPR003961">
    <property type="entry name" value="FN3_dom"/>
</dbReference>
<gene>
    <name evidence="1" type="ORF">PXEA_LOCUS845</name>
</gene>
<dbReference type="InterPro" id="IPR013783">
    <property type="entry name" value="Ig-like_fold"/>
</dbReference>
<dbReference type="Gene3D" id="2.60.40.10">
    <property type="entry name" value="Immunoglobulins"/>
    <property type="match status" value="1"/>
</dbReference>
<keyword evidence="2" id="KW-1185">Reference proteome</keyword>
<dbReference type="SUPFAM" id="SSF49265">
    <property type="entry name" value="Fibronectin type III"/>
    <property type="match status" value="1"/>
</dbReference>
<comment type="caution">
    <text evidence="1">The sequence shown here is derived from an EMBL/GenBank/DDBJ whole genome shotgun (WGS) entry which is preliminary data.</text>
</comment>
<dbReference type="AlphaFoldDB" id="A0A448WB27"/>
<dbReference type="EMBL" id="CAAALY010001676">
    <property type="protein sequence ID" value="VEL07405.1"/>
    <property type="molecule type" value="Genomic_DNA"/>
</dbReference>
<dbReference type="Proteomes" id="UP000784294">
    <property type="component" value="Unassembled WGS sequence"/>
</dbReference>
<organism evidence="1 2">
    <name type="scientific">Protopolystoma xenopodis</name>
    <dbReference type="NCBI Taxonomy" id="117903"/>
    <lineage>
        <taxon>Eukaryota</taxon>
        <taxon>Metazoa</taxon>
        <taxon>Spiralia</taxon>
        <taxon>Lophotrochozoa</taxon>
        <taxon>Platyhelminthes</taxon>
        <taxon>Monogenea</taxon>
        <taxon>Polyopisthocotylea</taxon>
        <taxon>Polystomatidea</taxon>
        <taxon>Polystomatidae</taxon>
        <taxon>Protopolystoma</taxon>
    </lineage>
</organism>
<evidence type="ECO:0000313" key="2">
    <source>
        <dbReference type="Proteomes" id="UP000784294"/>
    </source>
</evidence>
<evidence type="ECO:0008006" key="3">
    <source>
        <dbReference type="Google" id="ProtNLM"/>
    </source>
</evidence>
<evidence type="ECO:0000313" key="1">
    <source>
        <dbReference type="EMBL" id="VEL07405.1"/>
    </source>
</evidence>
<protein>
    <recommendedName>
        <fullName evidence="3">Fibronectin type-III domain-containing protein</fullName>
    </recommendedName>
</protein>
<accession>A0A448WB27</accession>
<dbReference type="InterPro" id="IPR036116">
    <property type="entry name" value="FN3_sf"/>
</dbReference>
<dbReference type="CDD" id="cd00063">
    <property type="entry name" value="FN3"/>
    <property type="match status" value="1"/>
</dbReference>
<reference evidence="1" key="1">
    <citation type="submission" date="2018-11" db="EMBL/GenBank/DDBJ databases">
        <authorList>
            <consortium name="Pathogen Informatics"/>
        </authorList>
    </citation>
    <scope>NUCLEOTIDE SEQUENCE</scope>
</reference>
<proteinExistence type="predicted"/>
<name>A0A448WB27_9PLAT</name>
<sequence length="183" mass="19984">MVLIPLRPLSTNSAQHQFELMVNRSEAFNKEAGVGKAGGRENMRELQNLDEGEAELRAELEEDRRHAEASLITVEHYTLEMANSGDQSGLDDAAEDMEYQEAEELRQDVAVTNTGSEATSGLTKLDRSAYGVMLKLLTHLTPNATYAICVSAVNSEGEGPLSHAELVIVRPGGEKGLKQLWTT</sequence>